<dbReference type="Pfam" id="PF00589">
    <property type="entry name" value="Phage_integrase"/>
    <property type="match status" value="1"/>
</dbReference>
<accession>A0A0S4U6S6</accession>
<dbReference type="EMBL" id="LN899821">
    <property type="protein sequence ID" value="CUV17934.1"/>
    <property type="molecule type" value="Genomic_DNA"/>
</dbReference>
<dbReference type="Gene3D" id="1.10.443.10">
    <property type="entry name" value="Intergrase catalytic core"/>
    <property type="match status" value="1"/>
</dbReference>
<evidence type="ECO:0000313" key="1">
    <source>
        <dbReference type="EMBL" id="CUV17934.1"/>
    </source>
</evidence>
<dbReference type="InterPro" id="IPR011010">
    <property type="entry name" value="DNA_brk_join_enz"/>
</dbReference>
<organism evidence="1">
    <name type="scientific">Ralstonia solanacearum</name>
    <name type="common">Pseudomonas solanacearum</name>
    <dbReference type="NCBI Taxonomy" id="305"/>
    <lineage>
        <taxon>Bacteria</taxon>
        <taxon>Pseudomonadati</taxon>
        <taxon>Pseudomonadota</taxon>
        <taxon>Betaproteobacteria</taxon>
        <taxon>Burkholderiales</taxon>
        <taxon>Burkholderiaceae</taxon>
        <taxon>Ralstonia</taxon>
        <taxon>Ralstonia solanacearum species complex</taxon>
    </lineage>
</organism>
<dbReference type="GO" id="GO:0003677">
    <property type="term" value="F:DNA binding"/>
    <property type="evidence" value="ECO:0007669"/>
    <property type="project" value="InterPro"/>
</dbReference>
<dbReference type="GO" id="GO:0006310">
    <property type="term" value="P:DNA recombination"/>
    <property type="evidence" value="ECO:0007669"/>
    <property type="project" value="InterPro"/>
</dbReference>
<dbReference type="InterPro" id="IPR013762">
    <property type="entry name" value="Integrase-like_cat_sf"/>
</dbReference>
<gene>
    <name evidence="1" type="ORF">PSS4_v1_400033</name>
</gene>
<name>A0A0S4U6S6_RALSL</name>
<dbReference type="SUPFAM" id="SSF56349">
    <property type="entry name" value="DNA breaking-rejoining enzymes"/>
    <property type="match status" value="1"/>
</dbReference>
<dbReference type="CDD" id="cd00397">
    <property type="entry name" value="DNA_BRE_C"/>
    <property type="match status" value="1"/>
</dbReference>
<sequence length="528" mass="58856">MSSSTAFVSAPNVGSDEDEIVSADGRRIDVSGSEWRLGPESVIKWTTLPALGVQLRDAMDAYLKHSIRTVAPYTAEARFKNLRNFFQAATDINVDLSMADSLGVQLLKRVRAQLAEQQAVATVVGALHAFRLWYLWSSDANLQGFDFEVAVGLENLVIGGAPKGEAVLSNDPKRGPLHSAEFERMYQAMRQAAESPLIPDMDLAAVWLFMSLGCNPRSLQLLNEEDLLCTEMADGTVKYELRVPRIKKPGLPERSQFRTRPLRQEVGRLLARVVASNRAARALLSPYFSDRRFATPIFRTSEPREYLGRSFESEMFRWPSILFSEALTRISYLLNLRARDGGPLHITARRLRYTFATRLVQDGASPVVLADALDHTDLQHVMVYYNARSDIVVRLDKTTAAKLAPWGQAFMGAIVQTESLATRGDDPASRIRHLDQRRGKLESIGTCGRFDPCGLMAPIACYTCGKFQAWREAPHELVLDALLEDRDQHLQRGADPKMTQARDLTISAVTWVVERCREMLADGSGAGE</sequence>
<dbReference type="GO" id="GO:0015074">
    <property type="term" value="P:DNA integration"/>
    <property type="evidence" value="ECO:0007669"/>
    <property type="project" value="InterPro"/>
</dbReference>
<dbReference type="AlphaFoldDB" id="A0A0S4U6S6"/>
<dbReference type="InterPro" id="IPR002104">
    <property type="entry name" value="Integrase_catalytic"/>
</dbReference>
<protein>
    <submittedName>
        <fullName evidence="1">Phage integrase</fullName>
    </submittedName>
</protein>
<dbReference type="PROSITE" id="PS51898">
    <property type="entry name" value="TYR_RECOMBINASE"/>
    <property type="match status" value="1"/>
</dbReference>
<reference evidence="1" key="1">
    <citation type="submission" date="2015-10" db="EMBL/GenBank/DDBJ databases">
        <authorList>
            <person name="Gilbert D.G."/>
        </authorList>
    </citation>
    <scope>NUCLEOTIDE SEQUENCE</scope>
    <source>
        <strain evidence="1">Phyl III-seqv23</strain>
    </source>
</reference>
<proteinExistence type="predicted"/>